<dbReference type="AlphaFoldDB" id="A0A4U3MKR0"/>
<evidence type="ECO:0000256" key="3">
    <source>
        <dbReference type="ARBA" id="ARBA00022801"/>
    </source>
</evidence>
<dbReference type="OrthoDB" id="344301at2"/>
<protein>
    <recommendedName>
        <fullName evidence="7">VCBS repeat-containing protein</fullName>
    </recommendedName>
</protein>
<reference evidence="5 6" key="1">
    <citation type="submission" date="2019-04" db="EMBL/GenBank/DDBJ databases">
        <title>Herbidospora sp. NEAU-GS14.nov., a novel actinomycete isolated from soil.</title>
        <authorList>
            <person name="Han L."/>
        </authorList>
    </citation>
    <scope>NUCLEOTIDE SEQUENCE [LARGE SCALE GENOMIC DNA]</scope>
    <source>
        <strain evidence="5 6">NEAU-GS14</strain>
    </source>
</reference>
<dbReference type="PROSITE" id="PS51470">
    <property type="entry name" value="FG_GAP"/>
    <property type="match status" value="4"/>
</dbReference>
<dbReference type="Proteomes" id="UP000308705">
    <property type="component" value="Unassembled WGS sequence"/>
</dbReference>
<evidence type="ECO:0000256" key="1">
    <source>
        <dbReference type="ARBA" id="ARBA00022729"/>
    </source>
</evidence>
<dbReference type="PRINTS" id="PR01185">
    <property type="entry name" value="INTEGRINA"/>
</dbReference>
<organism evidence="5 6">
    <name type="scientific">Herbidospora galbida</name>
    <dbReference type="NCBI Taxonomy" id="2575442"/>
    <lineage>
        <taxon>Bacteria</taxon>
        <taxon>Bacillati</taxon>
        <taxon>Actinomycetota</taxon>
        <taxon>Actinomycetes</taxon>
        <taxon>Streptosporangiales</taxon>
        <taxon>Streptosporangiaceae</taxon>
        <taxon>Herbidospora</taxon>
    </lineage>
</organism>
<evidence type="ECO:0000256" key="4">
    <source>
        <dbReference type="ARBA" id="ARBA00023180"/>
    </source>
</evidence>
<proteinExistence type="predicted"/>
<dbReference type="PANTHER" id="PTHR23221">
    <property type="entry name" value="GLYCOSYLPHOSPHATIDYLINOSITOL PHOSPHOLIPASE D"/>
    <property type="match status" value="1"/>
</dbReference>
<dbReference type="Pfam" id="PF01839">
    <property type="entry name" value="FG-GAP"/>
    <property type="match status" value="5"/>
</dbReference>
<dbReference type="InterPro" id="IPR028994">
    <property type="entry name" value="Integrin_alpha_N"/>
</dbReference>
<dbReference type="SUPFAM" id="SSF69318">
    <property type="entry name" value="Integrin alpha N-terminal domain"/>
    <property type="match status" value="1"/>
</dbReference>
<evidence type="ECO:0000313" key="5">
    <source>
        <dbReference type="EMBL" id="TKK89339.1"/>
    </source>
</evidence>
<dbReference type="InterPro" id="IPR000413">
    <property type="entry name" value="Integrin_alpha"/>
</dbReference>
<keyword evidence="4" id="KW-0325">Glycoprotein</keyword>
<evidence type="ECO:0000313" key="6">
    <source>
        <dbReference type="Proteomes" id="UP000308705"/>
    </source>
</evidence>
<dbReference type="PANTHER" id="PTHR23221:SF7">
    <property type="entry name" value="PHOSPHATIDYLINOSITOL-GLYCAN-SPECIFIC PHOSPHOLIPASE D"/>
    <property type="match status" value="1"/>
</dbReference>
<dbReference type="InterPro" id="IPR013519">
    <property type="entry name" value="Int_alpha_beta-p"/>
</dbReference>
<comment type="caution">
    <text evidence="5">The sequence shown here is derived from an EMBL/GenBank/DDBJ whole genome shotgun (WGS) entry which is preliminary data.</text>
</comment>
<dbReference type="GO" id="GO:0008305">
    <property type="term" value="C:integrin complex"/>
    <property type="evidence" value="ECO:0007669"/>
    <property type="project" value="InterPro"/>
</dbReference>
<keyword evidence="3" id="KW-0378">Hydrolase</keyword>
<dbReference type="GO" id="GO:0016787">
    <property type="term" value="F:hydrolase activity"/>
    <property type="evidence" value="ECO:0007669"/>
    <property type="project" value="UniProtKB-KW"/>
</dbReference>
<evidence type="ECO:0008006" key="7">
    <source>
        <dbReference type="Google" id="ProtNLM"/>
    </source>
</evidence>
<sequence>MILGVVALTIPLLVGLSPQCGSFLAVAQPYATVDGQVRAGAVRILDGPLITQDDPEPGDMFGSALATGDFDGDGCADLAIGASEEDAGPGGRDGHGVVEILYGLTSRKTVILPGKGADRFGAALAAGDLDGDGDDELAIGAPGGGSVYVHGQGSKLRRIKNTGGAVTDQFGEALATGDFDGDGDDELAIGAPGANLIRQGEGTVTVVAKNGRRLLYSQETYGIDGLSESWDAFGASLVTGDFDADGHDDLAIGVPGEGLTALQRAGDYGEGAVDVVYGSPGGLRPATAEAWTQNSLAGDAVMYDRFGTSLAAGDLNGDGDDELVVGVPGENAVQVLAGTRTGGLTKNHNLLIPGPKGAEFGAAVAVHGGDLLVGAPTRGEVFRYRGAVKKGSYPGVGKKGAKIAEGDGFFGFGLG</sequence>
<gene>
    <name evidence="5" type="ORF">FDA94_10440</name>
</gene>
<keyword evidence="2" id="KW-0677">Repeat</keyword>
<name>A0A4U3MKR0_9ACTN</name>
<evidence type="ECO:0000256" key="2">
    <source>
        <dbReference type="ARBA" id="ARBA00022737"/>
    </source>
</evidence>
<dbReference type="EMBL" id="SZQA01000007">
    <property type="protein sequence ID" value="TKK89339.1"/>
    <property type="molecule type" value="Genomic_DNA"/>
</dbReference>
<dbReference type="RefSeq" id="WP_137246844.1">
    <property type="nucleotide sequence ID" value="NZ_SZQA01000007.1"/>
</dbReference>
<dbReference type="InterPro" id="IPR013517">
    <property type="entry name" value="FG-GAP"/>
</dbReference>
<dbReference type="GO" id="GO:0007155">
    <property type="term" value="P:cell adhesion"/>
    <property type="evidence" value="ECO:0007669"/>
    <property type="project" value="InterPro"/>
</dbReference>
<dbReference type="Gene3D" id="2.130.10.130">
    <property type="entry name" value="Integrin alpha, N-terminal"/>
    <property type="match status" value="3"/>
</dbReference>
<keyword evidence="1" id="KW-0732">Signal</keyword>
<dbReference type="SMART" id="SM00191">
    <property type="entry name" value="Int_alpha"/>
    <property type="match status" value="6"/>
</dbReference>
<accession>A0A4U3MKR0</accession>
<keyword evidence="6" id="KW-1185">Reference proteome</keyword>